<evidence type="ECO:0000313" key="6">
    <source>
        <dbReference type="EMBL" id="GMH11771.1"/>
    </source>
</evidence>
<dbReference type="PANTHER" id="PTHR12549:SF37">
    <property type="entry name" value="LYSINE-SPECIFIC DEMETHYLASE JMJ26"/>
    <property type="match status" value="1"/>
</dbReference>
<organism evidence="6 7">
    <name type="scientific">Nepenthes gracilis</name>
    <name type="common">Slender pitcher plant</name>
    <dbReference type="NCBI Taxonomy" id="150966"/>
    <lineage>
        <taxon>Eukaryota</taxon>
        <taxon>Viridiplantae</taxon>
        <taxon>Streptophyta</taxon>
        <taxon>Embryophyta</taxon>
        <taxon>Tracheophyta</taxon>
        <taxon>Spermatophyta</taxon>
        <taxon>Magnoliopsida</taxon>
        <taxon>eudicotyledons</taxon>
        <taxon>Gunneridae</taxon>
        <taxon>Pentapetalae</taxon>
        <taxon>Caryophyllales</taxon>
        <taxon>Nepenthaceae</taxon>
        <taxon>Nepenthes</taxon>
    </lineage>
</organism>
<dbReference type="GO" id="GO:0032454">
    <property type="term" value="F:histone H3K9 demethylase activity"/>
    <property type="evidence" value="ECO:0007669"/>
    <property type="project" value="InterPro"/>
</dbReference>
<evidence type="ECO:0000256" key="3">
    <source>
        <dbReference type="ARBA" id="ARBA00022723"/>
    </source>
</evidence>
<reference evidence="6" key="1">
    <citation type="submission" date="2023-05" db="EMBL/GenBank/DDBJ databases">
        <title>Nepenthes gracilis genome sequencing.</title>
        <authorList>
            <person name="Fukushima K."/>
        </authorList>
    </citation>
    <scope>NUCLEOTIDE SEQUENCE</scope>
    <source>
        <strain evidence="6">SING2019-196</strain>
    </source>
</reference>
<dbReference type="InterPro" id="IPR045109">
    <property type="entry name" value="LSDs-like"/>
</dbReference>
<feature type="compositionally biased region" description="Polar residues" evidence="5">
    <location>
        <begin position="340"/>
        <end position="350"/>
    </location>
</feature>
<evidence type="ECO:0000256" key="4">
    <source>
        <dbReference type="ARBA" id="ARBA00023242"/>
    </source>
</evidence>
<evidence type="ECO:0000256" key="1">
    <source>
        <dbReference type="ARBA" id="ARBA00004123"/>
    </source>
</evidence>
<keyword evidence="4" id="KW-0539">Nucleus</keyword>
<evidence type="ECO:0000256" key="5">
    <source>
        <dbReference type="SAM" id="MobiDB-lite"/>
    </source>
</evidence>
<feature type="compositionally biased region" description="Polar residues" evidence="5">
    <location>
        <begin position="288"/>
        <end position="308"/>
    </location>
</feature>
<protein>
    <submittedName>
        <fullName evidence="6">Uncharacterized protein</fullName>
    </submittedName>
</protein>
<sequence>MPSECNCHESGTKVLRQAASRQGSGDNYLYCPSSKNVLEQEALMLFQLHLARGEPVIVQNVLEQTNGLSWEPMAMWCVLCENTDRNICSQMSQMKAIDCLANCESTLKPDLGPKTNIACGIAEELRSGDSVTKLHCGISNAINILTHTAEVVLNDDQQSAVKVLKGKCRAQVERELSIMNIYQVAADKRTDETCNLLTGTPSETQFRERSYCSVCTAIEMARKWVVLCGTLLEGKMYQNWRLTLENTPRSLDTPTSLQLNRCFLTRSQAVAWPLGLPCSTKPGAFANSLSSRQQHSAPSTVRARSTMNPPRDGQPLAVPSNACTSTNKRHDSSLCPRMPSTMSPDSSQWL</sequence>
<dbReference type="GO" id="GO:0003712">
    <property type="term" value="F:transcription coregulator activity"/>
    <property type="evidence" value="ECO:0007669"/>
    <property type="project" value="TreeGrafter"/>
</dbReference>
<evidence type="ECO:0000313" key="7">
    <source>
        <dbReference type="Proteomes" id="UP001279734"/>
    </source>
</evidence>
<comment type="similarity">
    <text evidence="2">Belongs to the JARID1 histone demethylase family.</text>
</comment>
<feature type="region of interest" description="Disordered" evidence="5">
    <location>
        <begin position="288"/>
        <end position="350"/>
    </location>
</feature>
<dbReference type="AlphaFoldDB" id="A0AAD3SK34"/>
<dbReference type="GO" id="GO:0006357">
    <property type="term" value="P:regulation of transcription by RNA polymerase II"/>
    <property type="evidence" value="ECO:0007669"/>
    <property type="project" value="TreeGrafter"/>
</dbReference>
<dbReference type="Gene3D" id="2.60.120.650">
    <property type="entry name" value="Cupin"/>
    <property type="match status" value="2"/>
</dbReference>
<comment type="caution">
    <text evidence="6">The sequence shown here is derived from an EMBL/GenBank/DDBJ whole genome shotgun (WGS) entry which is preliminary data.</text>
</comment>
<dbReference type="Proteomes" id="UP001279734">
    <property type="component" value="Unassembled WGS sequence"/>
</dbReference>
<dbReference type="GO" id="GO:0031490">
    <property type="term" value="F:chromatin DNA binding"/>
    <property type="evidence" value="ECO:0007669"/>
    <property type="project" value="TreeGrafter"/>
</dbReference>
<name>A0AAD3SK34_NEPGR</name>
<gene>
    <name evidence="6" type="ORF">Nepgr_013612</name>
</gene>
<keyword evidence="7" id="KW-1185">Reference proteome</keyword>
<comment type="subcellular location">
    <subcellularLocation>
        <location evidence="1">Nucleus</location>
    </subcellularLocation>
</comment>
<dbReference type="PANTHER" id="PTHR12549">
    <property type="entry name" value="JMJC DOMAIN-CONTAINING HISTONE DEMETHYLATION PROTEIN"/>
    <property type="match status" value="1"/>
</dbReference>
<dbReference type="GO" id="GO:0000118">
    <property type="term" value="C:histone deacetylase complex"/>
    <property type="evidence" value="ECO:0007669"/>
    <property type="project" value="TreeGrafter"/>
</dbReference>
<keyword evidence="3" id="KW-0479">Metal-binding</keyword>
<evidence type="ECO:0000256" key="2">
    <source>
        <dbReference type="ARBA" id="ARBA00006801"/>
    </source>
</evidence>
<accession>A0AAD3SK34</accession>
<dbReference type="GO" id="GO:0000785">
    <property type="term" value="C:chromatin"/>
    <property type="evidence" value="ECO:0007669"/>
    <property type="project" value="TreeGrafter"/>
</dbReference>
<dbReference type="EMBL" id="BSYO01000011">
    <property type="protein sequence ID" value="GMH11771.1"/>
    <property type="molecule type" value="Genomic_DNA"/>
</dbReference>
<proteinExistence type="inferred from homology"/>
<dbReference type="GO" id="GO:0046872">
    <property type="term" value="F:metal ion binding"/>
    <property type="evidence" value="ECO:0007669"/>
    <property type="project" value="UniProtKB-KW"/>
</dbReference>